<keyword evidence="2" id="KW-1185">Reference proteome</keyword>
<name>A0A2X0M478_9BASI</name>
<dbReference type="EMBL" id="FQNC01000042">
    <property type="protein sequence ID" value="SGY37536.1"/>
    <property type="molecule type" value="Genomic_DNA"/>
</dbReference>
<dbReference type="Proteomes" id="UP000249464">
    <property type="component" value="Unassembled WGS sequence"/>
</dbReference>
<organism evidence="1 2">
    <name type="scientific">Microbotryum silenes-dioicae</name>
    <dbReference type="NCBI Taxonomy" id="796604"/>
    <lineage>
        <taxon>Eukaryota</taxon>
        <taxon>Fungi</taxon>
        <taxon>Dikarya</taxon>
        <taxon>Basidiomycota</taxon>
        <taxon>Pucciniomycotina</taxon>
        <taxon>Microbotryomycetes</taxon>
        <taxon>Microbotryales</taxon>
        <taxon>Microbotryaceae</taxon>
        <taxon>Microbotryum</taxon>
    </lineage>
</organism>
<evidence type="ECO:0000313" key="1">
    <source>
        <dbReference type="EMBL" id="SGY37536.1"/>
    </source>
</evidence>
<proteinExistence type="predicted"/>
<evidence type="ECO:0000313" key="2">
    <source>
        <dbReference type="Proteomes" id="UP000249464"/>
    </source>
</evidence>
<protein>
    <submittedName>
        <fullName evidence="1">BQ5605_C003g01832 protein</fullName>
    </submittedName>
</protein>
<reference evidence="1 2" key="1">
    <citation type="submission" date="2016-11" db="EMBL/GenBank/DDBJ databases">
        <authorList>
            <person name="Jaros S."/>
            <person name="Januszkiewicz K."/>
            <person name="Wedrychowicz H."/>
        </authorList>
    </citation>
    <scope>NUCLEOTIDE SEQUENCE [LARGE SCALE GENOMIC DNA]</scope>
</reference>
<gene>
    <name evidence="1" type="primary">BQ5605_C003g01832</name>
    <name evidence="1" type="ORF">BQ5605_C003G01832</name>
</gene>
<dbReference type="AlphaFoldDB" id="A0A2X0M478"/>
<sequence length="149" mass="16331">MSEVSPNGLAQLSENGSQFNDASHSPKSQPCQVEVDARNQLALVTAIPVSLIVRYDITQACHLPRYLATHPFRFHEAPLSSHLPPRLASSFVCVITPKFSATFIPSFFIRSASTRSLCTRANASSRVLSRNVSVCVGTRRCEARIAVEM</sequence>
<accession>A0A2X0M478</accession>